<dbReference type="EMBL" id="PUHZ01000026">
    <property type="protein sequence ID" value="PQO41492.1"/>
    <property type="molecule type" value="Genomic_DNA"/>
</dbReference>
<dbReference type="Pfam" id="PF01041">
    <property type="entry name" value="DegT_DnrJ_EryC1"/>
    <property type="match status" value="1"/>
</dbReference>
<evidence type="ECO:0000313" key="9">
    <source>
        <dbReference type="Proteomes" id="UP000239388"/>
    </source>
</evidence>
<reference evidence="8 9" key="1">
    <citation type="submission" date="2018-02" db="EMBL/GenBank/DDBJ databases">
        <title>Comparative genomes isolates from brazilian mangrove.</title>
        <authorList>
            <person name="Araujo J.E."/>
            <person name="Taketani R.G."/>
            <person name="Silva M.C.P."/>
            <person name="Loureco M.V."/>
            <person name="Andreote F.D."/>
        </authorList>
    </citation>
    <scope>NUCLEOTIDE SEQUENCE [LARGE SCALE GENOMIC DNA]</scope>
    <source>
        <strain evidence="6 9">NAP PRIS-MGV</strain>
        <strain evidence="7 8">Nap-Phe MGV</strain>
    </source>
</reference>
<sequence>MSAQESAGRPASVPLLDVARGNAPLHTEFVAALENVVSSGRFVFGPEVFELEKQIAEASHAKFGISCASGSDALLLALMAYEIGPGDEVIVPSFTFFATASAVWRLGAKPVFADIDPVTFNICPDSIAAAVTPNTKAIIPVHLFGQAADMTAINAIAAAHDLWVIEDACQAILAEYDGQPVGSIGDVGCFSFYPTKNLGGMGDGGMMTTNDEEFAAKLRLYRGHGMEPRYYHSVVGINSRLDTFQAATLLVKMTKLNEWTELRRENAARYGELFQAAGMDECVIVPTESPDHKHAWNQYTIRVPQGRRDELRKHLADHKIGSEIYYPVPLHQQVCFANMGEHGSLVETDKAAKEVLSLPIFPELTAAEQRVVVESIEQFYAALNKKAVA</sequence>
<dbReference type="Gene3D" id="3.40.640.10">
    <property type="entry name" value="Type I PLP-dependent aspartate aminotransferase-like (Major domain)"/>
    <property type="match status" value="1"/>
</dbReference>
<dbReference type="FunFam" id="3.40.640.10:FF:000089">
    <property type="entry name" value="Aminotransferase, DegT/DnrJ/EryC1/StrS family"/>
    <property type="match status" value="1"/>
</dbReference>
<dbReference type="InterPro" id="IPR015422">
    <property type="entry name" value="PyrdxlP-dep_Trfase_small"/>
</dbReference>
<dbReference type="InterPro" id="IPR015421">
    <property type="entry name" value="PyrdxlP-dep_Trfase_major"/>
</dbReference>
<evidence type="ECO:0000256" key="5">
    <source>
        <dbReference type="RuleBase" id="RU004508"/>
    </source>
</evidence>
<accession>A0A2S8F3R8</accession>
<evidence type="ECO:0000313" key="6">
    <source>
        <dbReference type="EMBL" id="PQO26805.1"/>
    </source>
</evidence>
<evidence type="ECO:0000256" key="2">
    <source>
        <dbReference type="ARBA" id="ARBA00037999"/>
    </source>
</evidence>
<dbReference type="Gene3D" id="3.90.1150.10">
    <property type="entry name" value="Aspartate Aminotransferase, domain 1"/>
    <property type="match status" value="1"/>
</dbReference>
<comment type="similarity">
    <text evidence="2 5">Belongs to the DegT/DnrJ/EryC1 family.</text>
</comment>
<evidence type="ECO:0000256" key="3">
    <source>
        <dbReference type="PIRSR" id="PIRSR000390-1"/>
    </source>
</evidence>
<dbReference type="PANTHER" id="PTHR30244:SF36">
    <property type="entry name" value="3-OXO-GLUCOSE-6-PHOSPHATE:GLUTAMATE AMINOTRANSFERASE"/>
    <property type="match status" value="1"/>
</dbReference>
<proteinExistence type="inferred from homology"/>
<evidence type="ECO:0000256" key="4">
    <source>
        <dbReference type="PIRSR" id="PIRSR000390-2"/>
    </source>
</evidence>
<gene>
    <name evidence="7" type="ORF">C5Y93_30760</name>
    <name evidence="6" type="ORF">C5Y98_28960</name>
</gene>
<comment type="caution">
    <text evidence="6">The sequence shown here is derived from an EMBL/GenBank/DDBJ whole genome shotgun (WGS) entry which is preliminary data.</text>
</comment>
<dbReference type="InterPro" id="IPR015424">
    <property type="entry name" value="PyrdxlP-dep_Trfase"/>
</dbReference>
<dbReference type="RefSeq" id="WP_105339316.1">
    <property type="nucleotide sequence ID" value="NZ_PUHZ01000026.1"/>
</dbReference>
<dbReference type="PANTHER" id="PTHR30244">
    <property type="entry name" value="TRANSAMINASE"/>
    <property type="match status" value="1"/>
</dbReference>
<dbReference type="InterPro" id="IPR000653">
    <property type="entry name" value="DegT/StrS_aminotransferase"/>
</dbReference>
<dbReference type="Proteomes" id="UP000239388">
    <property type="component" value="Unassembled WGS sequence"/>
</dbReference>
<dbReference type="PIRSF" id="PIRSF000390">
    <property type="entry name" value="PLP_StrS"/>
    <property type="match status" value="1"/>
</dbReference>
<dbReference type="EMBL" id="PUIB01000029">
    <property type="protein sequence ID" value="PQO26805.1"/>
    <property type="molecule type" value="Genomic_DNA"/>
</dbReference>
<dbReference type="GO" id="GO:0008483">
    <property type="term" value="F:transaminase activity"/>
    <property type="evidence" value="ECO:0007669"/>
    <property type="project" value="TreeGrafter"/>
</dbReference>
<dbReference type="Proteomes" id="UP000237819">
    <property type="component" value="Unassembled WGS sequence"/>
</dbReference>
<feature type="modified residue" description="N6-(pyridoxal phosphate)lysine" evidence="4">
    <location>
        <position position="196"/>
    </location>
</feature>
<evidence type="ECO:0000313" key="8">
    <source>
        <dbReference type="Proteomes" id="UP000237819"/>
    </source>
</evidence>
<dbReference type="OrthoDB" id="9810913at2"/>
<feature type="active site" description="Proton acceptor" evidence="3">
    <location>
        <position position="196"/>
    </location>
</feature>
<protein>
    <submittedName>
        <fullName evidence="6">Transcriptional regulator</fullName>
    </submittedName>
</protein>
<dbReference type="GO" id="GO:0030170">
    <property type="term" value="F:pyridoxal phosphate binding"/>
    <property type="evidence" value="ECO:0007669"/>
    <property type="project" value="UniProtKB-ARBA"/>
</dbReference>
<organism evidence="6 9">
    <name type="scientific">Blastopirellula marina</name>
    <dbReference type="NCBI Taxonomy" id="124"/>
    <lineage>
        <taxon>Bacteria</taxon>
        <taxon>Pseudomonadati</taxon>
        <taxon>Planctomycetota</taxon>
        <taxon>Planctomycetia</taxon>
        <taxon>Pirellulales</taxon>
        <taxon>Pirellulaceae</taxon>
        <taxon>Blastopirellula</taxon>
    </lineage>
</organism>
<evidence type="ECO:0000256" key="1">
    <source>
        <dbReference type="ARBA" id="ARBA00022898"/>
    </source>
</evidence>
<name>A0A2S8F3R8_9BACT</name>
<evidence type="ECO:0000313" key="7">
    <source>
        <dbReference type="EMBL" id="PQO41492.1"/>
    </source>
</evidence>
<dbReference type="AlphaFoldDB" id="A0A2S8F3R8"/>
<dbReference type="CDD" id="cd00616">
    <property type="entry name" value="AHBA_syn"/>
    <property type="match status" value="1"/>
</dbReference>
<dbReference type="GO" id="GO:0000271">
    <property type="term" value="P:polysaccharide biosynthetic process"/>
    <property type="evidence" value="ECO:0007669"/>
    <property type="project" value="TreeGrafter"/>
</dbReference>
<keyword evidence="1 4" id="KW-0663">Pyridoxal phosphate</keyword>
<dbReference type="SUPFAM" id="SSF53383">
    <property type="entry name" value="PLP-dependent transferases"/>
    <property type="match status" value="1"/>
</dbReference>